<feature type="transmembrane region" description="Helical" evidence="9">
    <location>
        <begin position="130"/>
        <end position="148"/>
    </location>
</feature>
<dbReference type="GO" id="GO:0004673">
    <property type="term" value="F:protein histidine kinase activity"/>
    <property type="evidence" value="ECO:0007669"/>
    <property type="project" value="UniProtKB-EC"/>
</dbReference>
<dbReference type="SUPFAM" id="SSF55781">
    <property type="entry name" value="GAF domain-like"/>
    <property type="match status" value="1"/>
</dbReference>
<feature type="transmembrane region" description="Helical" evidence="9">
    <location>
        <begin position="97"/>
        <end position="118"/>
    </location>
</feature>
<dbReference type="InterPro" id="IPR005467">
    <property type="entry name" value="His_kinase_dom"/>
</dbReference>
<dbReference type="InterPro" id="IPR036890">
    <property type="entry name" value="HATPase_C_sf"/>
</dbReference>
<dbReference type="SUPFAM" id="SSF55874">
    <property type="entry name" value="ATPase domain of HSP90 chaperone/DNA topoisomerase II/histidine kinase"/>
    <property type="match status" value="1"/>
</dbReference>
<evidence type="ECO:0000256" key="3">
    <source>
        <dbReference type="ARBA" id="ARBA00022553"/>
    </source>
</evidence>
<dbReference type="EC" id="2.7.13.3" evidence="2"/>
<dbReference type="PANTHER" id="PTHR43065:SF10">
    <property type="entry name" value="PEROXIDE STRESS-ACTIVATED HISTIDINE KINASE MAK3"/>
    <property type="match status" value="1"/>
</dbReference>
<feature type="transmembrane region" description="Helical" evidence="9">
    <location>
        <begin position="36"/>
        <end position="54"/>
    </location>
</feature>
<keyword evidence="7" id="KW-0067">ATP-binding</keyword>
<keyword evidence="6 11" id="KW-0418">Kinase</keyword>
<keyword evidence="9" id="KW-0812">Transmembrane</keyword>
<protein>
    <recommendedName>
        <fullName evidence="2">histidine kinase</fullName>
        <ecNumber evidence="2">2.7.13.3</ecNumber>
    </recommendedName>
</protein>
<feature type="domain" description="Histidine kinase" evidence="10">
    <location>
        <begin position="479"/>
        <end position="681"/>
    </location>
</feature>
<dbReference type="RefSeq" id="WP_085758672.1">
    <property type="nucleotide sequence ID" value="NZ_CP019343.1"/>
</dbReference>
<dbReference type="AlphaFoldDB" id="A0A1X9NA67"/>
<dbReference type="Pfam" id="PF02518">
    <property type="entry name" value="HATPase_c"/>
    <property type="match status" value="1"/>
</dbReference>
<evidence type="ECO:0000256" key="8">
    <source>
        <dbReference type="ARBA" id="ARBA00023012"/>
    </source>
</evidence>
<dbReference type="PRINTS" id="PR00344">
    <property type="entry name" value="BCTRLSENSOR"/>
</dbReference>
<dbReference type="SMART" id="SM00387">
    <property type="entry name" value="HATPase_c"/>
    <property type="match status" value="1"/>
</dbReference>
<proteinExistence type="predicted"/>
<dbReference type="InterPro" id="IPR029016">
    <property type="entry name" value="GAF-like_dom_sf"/>
</dbReference>
<dbReference type="GO" id="GO:0000160">
    <property type="term" value="P:phosphorelay signal transduction system"/>
    <property type="evidence" value="ECO:0007669"/>
    <property type="project" value="UniProtKB-KW"/>
</dbReference>
<feature type="transmembrane region" description="Helical" evidence="9">
    <location>
        <begin position="6"/>
        <end position="29"/>
    </location>
</feature>
<feature type="transmembrane region" description="Helical" evidence="9">
    <location>
        <begin position="193"/>
        <end position="210"/>
    </location>
</feature>
<reference evidence="11 12" key="1">
    <citation type="submission" date="2016-11" db="EMBL/GenBank/DDBJ databases">
        <title>Trade-off between light-utilization and light-protection in marine flavobacteria.</title>
        <authorList>
            <person name="Kumagai Y."/>
        </authorList>
    </citation>
    <scope>NUCLEOTIDE SEQUENCE [LARGE SCALE GENOMIC DNA]</scope>
    <source>
        <strain evidence="11 12">NBRC 107125</strain>
    </source>
</reference>
<evidence type="ECO:0000259" key="10">
    <source>
        <dbReference type="PROSITE" id="PS50109"/>
    </source>
</evidence>
<organism evidence="11 12">
    <name type="scientific">Oceanicoccus sagamiensis</name>
    <dbReference type="NCBI Taxonomy" id="716816"/>
    <lineage>
        <taxon>Bacteria</taxon>
        <taxon>Pseudomonadati</taxon>
        <taxon>Pseudomonadota</taxon>
        <taxon>Gammaproteobacteria</taxon>
        <taxon>Cellvibrionales</taxon>
        <taxon>Spongiibacteraceae</taxon>
        <taxon>Oceanicoccus</taxon>
    </lineage>
</organism>
<dbReference type="Pfam" id="PF13492">
    <property type="entry name" value="GAF_3"/>
    <property type="match status" value="1"/>
</dbReference>
<dbReference type="EMBL" id="CP019343">
    <property type="protein sequence ID" value="ARN74526.1"/>
    <property type="molecule type" value="Genomic_DNA"/>
</dbReference>
<dbReference type="InterPro" id="IPR003018">
    <property type="entry name" value="GAF"/>
</dbReference>
<accession>A0A1X9NA67</accession>
<dbReference type="OrthoDB" id="9785691at2"/>
<sequence length="682" mass="76057">MQENYIAYISYSGGGASFALLTIAFAYLWKVKLTHYSLIIASATSTLWNVAIAANYQDFTLQREYLLVLETLRYGAWIAALLASLQYTLGQKLELKFRYTINGLWLSSLALILLLTFIKSPLIQDSNLLIWNNLVLSIVGLVSVEQLYRNTSQQRLMKLISVGIGALFAYDIYLFSYSLIFNQIDLGLWQSRGAINGLAALALLLGSLTLTSQKAQRSTLSVSRPVAFYTTSMSVAGGFLALIAIGGYYVQLYGGRWGSLVQVAVLFGAILSIVALFVSSTIRSRINVWINKHFFRHKYDYRAEWLGLISSLAQPTAQDNFHERAIKVVASIFKSEGGSLWLQSNGAYRPVQTYNMENIDAAMTESIDSPFCKLMIEQEWVFSPHGSDRASMGEANSQLPSWIYEIPDLWLVMPLLTEKDLLGFMVLKQSKQDASLTWEDLDLLKTVGRQVASYLDRHEAAEQLARSKQFDAFNKLTAFIMHDLKNLIAQQALVVENAAKHKENPAFVEDAIKTIDNSVSRMSNLLRKLQQQEASEIKSLQLHKVLMEAAKKCQDNKPSPSLRLESKDIKVVADQDHLIMVLANIIKNAQEATDSSGFVDVTLRQEEKNAIITIEDNGTGMDKEFIRHRLFKPFDTTKSGKGMGIGVYQTQEFISDLGGSITVDSILGEGSTFTISIPASAL</sequence>
<dbReference type="InterPro" id="IPR003594">
    <property type="entry name" value="HATPase_dom"/>
</dbReference>
<keyword evidence="12" id="KW-1185">Reference proteome</keyword>
<keyword evidence="8" id="KW-0902">Two-component regulatory system</keyword>
<name>A0A1X9NA67_9GAMM</name>
<feature type="transmembrane region" description="Helical" evidence="9">
    <location>
        <begin position="257"/>
        <end position="278"/>
    </location>
</feature>
<evidence type="ECO:0000256" key="7">
    <source>
        <dbReference type="ARBA" id="ARBA00022840"/>
    </source>
</evidence>
<dbReference type="PANTHER" id="PTHR43065">
    <property type="entry name" value="SENSOR HISTIDINE KINASE"/>
    <property type="match status" value="1"/>
</dbReference>
<dbReference type="PROSITE" id="PS50109">
    <property type="entry name" value="HIS_KIN"/>
    <property type="match status" value="1"/>
</dbReference>
<dbReference type="Gene3D" id="3.30.450.40">
    <property type="match status" value="1"/>
</dbReference>
<dbReference type="Proteomes" id="UP000193450">
    <property type="component" value="Chromosome"/>
</dbReference>
<feature type="transmembrane region" description="Helical" evidence="9">
    <location>
        <begin position="160"/>
        <end position="181"/>
    </location>
</feature>
<evidence type="ECO:0000256" key="4">
    <source>
        <dbReference type="ARBA" id="ARBA00022679"/>
    </source>
</evidence>
<comment type="catalytic activity">
    <reaction evidence="1">
        <text>ATP + protein L-histidine = ADP + protein N-phospho-L-histidine.</text>
        <dbReference type="EC" id="2.7.13.3"/>
    </reaction>
</comment>
<feature type="transmembrane region" description="Helical" evidence="9">
    <location>
        <begin position="226"/>
        <end position="251"/>
    </location>
</feature>
<keyword evidence="3" id="KW-0597">Phosphoprotein</keyword>
<dbReference type="KEGG" id="osg:BST96_10580"/>
<evidence type="ECO:0000256" key="6">
    <source>
        <dbReference type="ARBA" id="ARBA00022777"/>
    </source>
</evidence>
<evidence type="ECO:0000313" key="11">
    <source>
        <dbReference type="EMBL" id="ARN74526.1"/>
    </source>
</evidence>
<dbReference type="Gene3D" id="3.30.565.10">
    <property type="entry name" value="Histidine kinase-like ATPase, C-terminal domain"/>
    <property type="match status" value="1"/>
</dbReference>
<keyword evidence="5" id="KW-0547">Nucleotide-binding</keyword>
<dbReference type="GO" id="GO:0005524">
    <property type="term" value="F:ATP binding"/>
    <property type="evidence" value="ECO:0007669"/>
    <property type="project" value="UniProtKB-KW"/>
</dbReference>
<evidence type="ECO:0000256" key="1">
    <source>
        <dbReference type="ARBA" id="ARBA00000085"/>
    </source>
</evidence>
<evidence type="ECO:0000256" key="5">
    <source>
        <dbReference type="ARBA" id="ARBA00022741"/>
    </source>
</evidence>
<keyword evidence="9" id="KW-1133">Transmembrane helix</keyword>
<dbReference type="InterPro" id="IPR004358">
    <property type="entry name" value="Sig_transdc_His_kin-like_C"/>
</dbReference>
<dbReference type="STRING" id="716816.BST96_10580"/>
<dbReference type="NCBIfam" id="TIGR02916">
    <property type="entry name" value="PEP_his_kin"/>
    <property type="match status" value="1"/>
</dbReference>
<keyword evidence="9" id="KW-0472">Membrane</keyword>
<dbReference type="InterPro" id="IPR014265">
    <property type="entry name" value="XrtA/PrsK"/>
</dbReference>
<gene>
    <name evidence="11" type="ORF">BST96_10580</name>
</gene>
<keyword evidence="4" id="KW-0808">Transferase</keyword>
<evidence type="ECO:0000256" key="2">
    <source>
        <dbReference type="ARBA" id="ARBA00012438"/>
    </source>
</evidence>
<evidence type="ECO:0000313" key="12">
    <source>
        <dbReference type="Proteomes" id="UP000193450"/>
    </source>
</evidence>
<evidence type="ECO:0000256" key="9">
    <source>
        <dbReference type="SAM" id="Phobius"/>
    </source>
</evidence>